<evidence type="ECO:0000313" key="1">
    <source>
        <dbReference type="EMBL" id="GBP74335.1"/>
    </source>
</evidence>
<gene>
    <name evidence="1" type="ORF">EVAR_40165_1</name>
</gene>
<name>A0A4C1YJ19_EUMVA</name>
<comment type="caution">
    <text evidence="1">The sequence shown here is derived from an EMBL/GenBank/DDBJ whole genome shotgun (WGS) entry which is preliminary data.</text>
</comment>
<organism evidence="1 2">
    <name type="scientific">Eumeta variegata</name>
    <name type="common">Bagworm moth</name>
    <name type="synonym">Eumeta japonica</name>
    <dbReference type="NCBI Taxonomy" id="151549"/>
    <lineage>
        <taxon>Eukaryota</taxon>
        <taxon>Metazoa</taxon>
        <taxon>Ecdysozoa</taxon>
        <taxon>Arthropoda</taxon>
        <taxon>Hexapoda</taxon>
        <taxon>Insecta</taxon>
        <taxon>Pterygota</taxon>
        <taxon>Neoptera</taxon>
        <taxon>Endopterygota</taxon>
        <taxon>Lepidoptera</taxon>
        <taxon>Glossata</taxon>
        <taxon>Ditrysia</taxon>
        <taxon>Tineoidea</taxon>
        <taxon>Psychidae</taxon>
        <taxon>Oiketicinae</taxon>
        <taxon>Eumeta</taxon>
    </lineage>
</organism>
<dbReference type="EMBL" id="BGZK01001203">
    <property type="protein sequence ID" value="GBP74335.1"/>
    <property type="molecule type" value="Genomic_DNA"/>
</dbReference>
<reference evidence="1 2" key="1">
    <citation type="journal article" date="2019" name="Commun. Biol.">
        <title>The bagworm genome reveals a unique fibroin gene that provides high tensile strength.</title>
        <authorList>
            <person name="Kono N."/>
            <person name="Nakamura H."/>
            <person name="Ohtoshi R."/>
            <person name="Tomita M."/>
            <person name="Numata K."/>
            <person name="Arakawa K."/>
        </authorList>
    </citation>
    <scope>NUCLEOTIDE SEQUENCE [LARGE SCALE GENOMIC DNA]</scope>
</reference>
<accession>A0A4C1YJ19</accession>
<proteinExistence type="predicted"/>
<sequence>MRLGYIVCGAHTSSTGFGIMETRPSTFATMILYFWNRTSEDTNLAAHLPRESFNRPNQTCEAATFGDSGRNGRTNIDKGHRLFDQVRTSLRN</sequence>
<dbReference type="AlphaFoldDB" id="A0A4C1YJ19"/>
<dbReference type="Proteomes" id="UP000299102">
    <property type="component" value="Unassembled WGS sequence"/>
</dbReference>
<evidence type="ECO:0000313" key="2">
    <source>
        <dbReference type="Proteomes" id="UP000299102"/>
    </source>
</evidence>
<keyword evidence="2" id="KW-1185">Reference proteome</keyword>
<protein>
    <submittedName>
        <fullName evidence="1">Uncharacterized protein</fullName>
    </submittedName>
</protein>